<feature type="repeat" description="WD" evidence="1">
    <location>
        <begin position="51"/>
        <end position="92"/>
    </location>
</feature>
<evidence type="ECO:0000313" key="2">
    <source>
        <dbReference type="EMBL" id="KAA8514721.1"/>
    </source>
</evidence>
<name>A0A5J4ZBU8_9ASTE</name>
<dbReference type="EMBL" id="CM018052">
    <property type="protein sequence ID" value="KAA8514721.1"/>
    <property type="molecule type" value="Genomic_DNA"/>
</dbReference>
<dbReference type="InterPro" id="IPR001680">
    <property type="entry name" value="WD40_rpt"/>
</dbReference>
<dbReference type="InterPro" id="IPR015943">
    <property type="entry name" value="WD40/YVTN_repeat-like_dom_sf"/>
</dbReference>
<proteinExistence type="predicted"/>
<sequence length="99" mass="10700">MSTIEELSTLAVSLDRDLNSVSASGFDNSVRKPMGDGRYELVSGFSMAAKLVRHSKAVIAIALISGSNKLYSCNKDKSVWVWGCNTDQCAVVANLEEEI</sequence>
<dbReference type="OrthoDB" id="19711at2759"/>
<reference evidence="2 3" key="1">
    <citation type="submission" date="2019-09" db="EMBL/GenBank/DDBJ databases">
        <title>A chromosome-level genome assembly of the Chinese tupelo Nyssa sinensis.</title>
        <authorList>
            <person name="Yang X."/>
            <person name="Kang M."/>
            <person name="Yang Y."/>
            <person name="Xiong H."/>
            <person name="Wang M."/>
            <person name="Zhang Z."/>
            <person name="Wang Z."/>
            <person name="Wu H."/>
            <person name="Ma T."/>
            <person name="Liu J."/>
            <person name="Xi Z."/>
        </authorList>
    </citation>
    <scope>NUCLEOTIDE SEQUENCE [LARGE SCALE GENOMIC DNA]</scope>
    <source>
        <strain evidence="2">J267</strain>
        <tissue evidence="2">Leaf</tissue>
    </source>
</reference>
<accession>A0A5J4ZBU8</accession>
<keyword evidence="3" id="KW-1185">Reference proteome</keyword>
<protein>
    <submittedName>
        <fullName evidence="2">Uncharacterized protein</fullName>
    </submittedName>
</protein>
<evidence type="ECO:0000313" key="3">
    <source>
        <dbReference type="Proteomes" id="UP000325577"/>
    </source>
</evidence>
<dbReference type="Gene3D" id="2.130.10.10">
    <property type="entry name" value="YVTN repeat-like/Quinoprotein amine dehydrogenase"/>
    <property type="match status" value="1"/>
</dbReference>
<evidence type="ECO:0000256" key="1">
    <source>
        <dbReference type="PROSITE-ProRule" id="PRU00221"/>
    </source>
</evidence>
<dbReference type="Proteomes" id="UP000325577">
    <property type="component" value="Linkage Group LG9"/>
</dbReference>
<dbReference type="SUPFAM" id="SSF50978">
    <property type="entry name" value="WD40 repeat-like"/>
    <property type="match status" value="1"/>
</dbReference>
<dbReference type="AlphaFoldDB" id="A0A5J4ZBU8"/>
<dbReference type="PROSITE" id="PS50082">
    <property type="entry name" value="WD_REPEATS_2"/>
    <property type="match status" value="1"/>
</dbReference>
<keyword evidence="1" id="KW-0853">WD repeat</keyword>
<gene>
    <name evidence="2" type="ORF">F0562_017900</name>
</gene>
<organism evidence="2 3">
    <name type="scientific">Nyssa sinensis</name>
    <dbReference type="NCBI Taxonomy" id="561372"/>
    <lineage>
        <taxon>Eukaryota</taxon>
        <taxon>Viridiplantae</taxon>
        <taxon>Streptophyta</taxon>
        <taxon>Embryophyta</taxon>
        <taxon>Tracheophyta</taxon>
        <taxon>Spermatophyta</taxon>
        <taxon>Magnoliopsida</taxon>
        <taxon>eudicotyledons</taxon>
        <taxon>Gunneridae</taxon>
        <taxon>Pentapetalae</taxon>
        <taxon>asterids</taxon>
        <taxon>Cornales</taxon>
        <taxon>Nyssaceae</taxon>
        <taxon>Nyssa</taxon>
    </lineage>
</organism>
<dbReference type="InterPro" id="IPR036322">
    <property type="entry name" value="WD40_repeat_dom_sf"/>
</dbReference>